<dbReference type="InterPro" id="IPR038987">
    <property type="entry name" value="MoeA-like"/>
</dbReference>
<evidence type="ECO:0000256" key="4">
    <source>
        <dbReference type="ARBA" id="ARBA00023150"/>
    </source>
</evidence>
<dbReference type="RefSeq" id="WP_272748905.1">
    <property type="nucleotide sequence ID" value="NZ_JAQQKX010000012.1"/>
</dbReference>
<dbReference type="Pfam" id="PF03453">
    <property type="entry name" value="MoeA_N"/>
    <property type="match status" value="1"/>
</dbReference>
<dbReference type="InterPro" id="IPR001453">
    <property type="entry name" value="MoaB/Mog_dom"/>
</dbReference>
<dbReference type="Gene3D" id="2.40.340.10">
    <property type="entry name" value="MoeA, C-terminal, domain IV"/>
    <property type="match status" value="1"/>
</dbReference>
<dbReference type="PANTHER" id="PTHR10192:SF5">
    <property type="entry name" value="GEPHYRIN"/>
    <property type="match status" value="1"/>
</dbReference>
<comment type="catalytic activity">
    <reaction evidence="5">
        <text>adenylyl-molybdopterin + molybdate = Mo-molybdopterin + AMP + H(+)</text>
        <dbReference type="Rhea" id="RHEA:35047"/>
        <dbReference type="ChEBI" id="CHEBI:15378"/>
        <dbReference type="ChEBI" id="CHEBI:36264"/>
        <dbReference type="ChEBI" id="CHEBI:62727"/>
        <dbReference type="ChEBI" id="CHEBI:71302"/>
        <dbReference type="ChEBI" id="CHEBI:456215"/>
        <dbReference type="EC" id="2.10.1.1"/>
    </reaction>
</comment>
<proteinExistence type="inferred from homology"/>
<evidence type="ECO:0000256" key="6">
    <source>
        <dbReference type="RuleBase" id="RU365090"/>
    </source>
</evidence>
<dbReference type="SMART" id="SM00852">
    <property type="entry name" value="MoCF_biosynth"/>
    <property type="match status" value="1"/>
</dbReference>
<comment type="cofactor">
    <cofactor evidence="6">
        <name>Mg(2+)</name>
        <dbReference type="ChEBI" id="CHEBI:18420"/>
    </cofactor>
</comment>
<dbReference type="Proteomes" id="UP001214854">
    <property type="component" value="Unassembled WGS sequence"/>
</dbReference>
<dbReference type="EMBL" id="JAQQKX010000012">
    <property type="protein sequence ID" value="MDC7684431.1"/>
    <property type="molecule type" value="Genomic_DNA"/>
</dbReference>
<comment type="similarity">
    <text evidence="3 6">Belongs to the MoeA family.</text>
</comment>
<comment type="caution">
    <text evidence="8">The sequence shown here is derived from an EMBL/GenBank/DDBJ whole genome shotgun (WGS) entry which is preliminary data.</text>
</comment>
<dbReference type="InterPro" id="IPR036425">
    <property type="entry name" value="MoaB/Mog-like_dom_sf"/>
</dbReference>
<dbReference type="Gene3D" id="3.40.980.10">
    <property type="entry name" value="MoaB/Mog-like domain"/>
    <property type="match status" value="1"/>
</dbReference>
<dbReference type="InterPro" id="IPR036688">
    <property type="entry name" value="MoeA_C_domain_IV_sf"/>
</dbReference>
<dbReference type="InterPro" id="IPR036135">
    <property type="entry name" value="MoeA_linker/N_sf"/>
</dbReference>
<comment type="function">
    <text evidence="1 6">Catalyzes the insertion of molybdate into adenylated molybdopterin with the concomitant release of AMP.</text>
</comment>
<dbReference type="CDD" id="cd00887">
    <property type="entry name" value="MoeA"/>
    <property type="match status" value="1"/>
</dbReference>
<feature type="domain" description="MoaB/Mog" evidence="7">
    <location>
        <begin position="180"/>
        <end position="319"/>
    </location>
</feature>
<dbReference type="Pfam" id="PF00994">
    <property type="entry name" value="MoCF_biosynth"/>
    <property type="match status" value="1"/>
</dbReference>
<dbReference type="PANTHER" id="PTHR10192">
    <property type="entry name" value="MOLYBDOPTERIN BIOSYNTHESIS PROTEIN"/>
    <property type="match status" value="1"/>
</dbReference>
<dbReference type="SUPFAM" id="SSF63867">
    <property type="entry name" value="MoeA C-terminal domain-like"/>
    <property type="match status" value="1"/>
</dbReference>
<gene>
    <name evidence="8" type="ORF">PQU92_14185</name>
</gene>
<keyword evidence="6" id="KW-0479">Metal-binding</keyword>
<dbReference type="NCBIfam" id="NF045515">
    <property type="entry name" value="Glp_gephyrin"/>
    <property type="match status" value="1"/>
</dbReference>
<keyword evidence="6" id="KW-0500">Molybdenum</keyword>
<keyword evidence="6" id="KW-0808">Transferase</keyword>
<organism evidence="8 9">
    <name type="scientific">Asticcacaulis aquaticus</name>
    <dbReference type="NCBI Taxonomy" id="2984212"/>
    <lineage>
        <taxon>Bacteria</taxon>
        <taxon>Pseudomonadati</taxon>
        <taxon>Pseudomonadota</taxon>
        <taxon>Alphaproteobacteria</taxon>
        <taxon>Caulobacterales</taxon>
        <taxon>Caulobacteraceae</taxon>
        <taxon>Asticcacaulis</taxon>
    </lineage>
</organism>
<reference evidence="8 9" key="1">
    <citation type="submission" date="2023-01" db="EMBL/GenBank/DDBJ databases">
        <title>Novel species of the genus Asticcacaulis isolated from rivers.</title>
        <authorList>
            <person name="Lu H."/>
        </authorList>
    </citation>
    <scope>NUCLEOTIDE SEQUENCE [LARGE SCALE GENOMIC DNA]</scope>
    <source>
        <strain evidence="8 9">BYS171W</strain>
    </source>
</reference>
<dbReference type="InterPro" id="IPR005110">
    <property type="entry name" value="MoeA_linker/N"/>
</dbReference>
<accession>A0ABT5HWH9</accession>
<dbReference type="Gene3D" id="3.90.105.10">
    <property type="entry name" value="Molybdopterin biosynthesis moea protein, domain 2"/>
    <property type="match status" value="1"/>
</dbReference>
<dbReference type="EC" id="2.10.1.1" evidence="6"/>
<keyword evidence="9" id="KW-1185">Reference proteome</keyword>
<protein>
    <recommendedName>
        <fullName evidence="6">Molybdopterin molybdenumtransferase</fullName>
        <ecNumber evidence="6">2.10.1.1</ecNumber>
    </recommendedName>
</protein>
<dbReference type="InterPro" id="IPR005111">
    <property type="entry name" value="MoeA_C_domain_IV"/>
</dbReference>
<dbReference type="Pfam" id="PF03454">
    <property type="entry name" value="MoeA_C"/>
    <property type="match status" value="1"/>
</dbReference>
<keyword evidence="4 6" id="KW-0501">Molybdenum cofactor biosynthesis</keyword>
<dbReference type="Gene3D" id="2.170.190.11">
    <property type="entry name" value="Molybdopterin biosynthesis moea protein, domain 3"/>
    <property type="match status" value="1"/>
</dbReference>
<sequence>MISYDEALDILMSEGACRNTETLALSSTVGRVAAQAIDSPRNLPSFDNSAMDGYAVRQADCRLASPQKPAGLNIAGLVTAGSKPQLPTDLRGKAVQIMTGAPIPEGFDAVIPIERVTSANNRLLTPYAPETSENIRRIGEDLIAGTRILRAHEQITAEKLMLCAAAGVFAVEVFRRPKLYVISTGDEVSESSAALDDKTKIFDANGPYLLAAAAREGIPCDFAGRINDTPGQLRAKLETIPPGSVIVSTGGVSAGVHDFVRGVLEKAGAEILFHKAAIKPGKPVLFAKLENGSYFFGLPGNPAAAAVGFRFFVLPLYRALQELPVERPLTGRLNAPVTRKPDLTLFLKASVTLDPDNGLWVDPLDGQESFKIHSLAQANAFIKLTGKCTRLTISTYVDVYPLSAQFPFLEKL</sequence>
<dbReference type="SUPFAM" id="SSF53218">
    <property type="entry name" value="Molybdenum cofactor biosynthesis proteins"/>
    <property type="match status" value="1"/>
</dbReference>
<name>A0ABT5HWH9_9CAUL</name>
<comment type="pathway">
    <text evidence="2 6">Cofactor biosynthesis; molybdopterin biosynthesis.</text>
</comment>
<evidence type="ECO:0000259" key="7">
    <source>
        <dbReference type="SMART" id="SM00852"/>
    </source>
</evidence>
<keyword evidence="6" id="KW-0460">Magnesium</keyword>
<evidence type="ECO:0000313" key="9">
    <source>
        <dbReference type="Proteomes" id="UP001214854"/>
    </source>
</evidence>
<evidence type="ECO:0000313" key="8">
    <source>
        <dbReference type="EMBL" id="MDC7684431.1"/>
    </source>
</evidence>
<evidence type="ECO:0000256" key="1">
    <source>
        <dbReference type="ARBA" id="ARBA00002901"/>
    </source>
</evidence>
<evidence type="ECO:0000256" key="3">
    <source>
        <dbReference type="ARBA" id="ARBA00010763"/>
    </source>
</evidence>
<dbReference type="SUPFAM" id="SSF63882">
    <property type="entry name" value="MoeA N-terminal region -like"/>
    <property type="match status" value="1"/>
</dbReference>
<evidence type="ECO:0000256" key="2">
    <source>
        <dbReference type="ARBA" id="ARBA00005046"/>
    </source>
</evidence>
<evidence type="ECO:0000256" key="5">
    <source>
        <dbReference type="ARBA" id="ARBA00047317"/>
    </source>
</evidence>